<dbReference type="RefSeq" id="WP_265048860.1">
    <property type="nucleotide sequence ID" value="NZ_CP100390.1"/>
</dbReference>
<accession>A0ABY6N5J8</accession>
<reference evidence="2" key="1">
    <citation type="submission" date="2022-06" db="EMBL/GenBank/DDBJ databases">
        <title>Alkalimarinus sp. nov., isolated from gut of a Alitta virens.</title>
        <authorList>
            <person name="Yang A.I."/>
            <person name="Shin N.-R."/>
        </authorList>
    </citation>
    <scope>NUCLEOTIDE SEQUENCE</scope>
    <source>
        <strain evidence="2">A2M4</strain>
    </source>
</reference>
<feature type="chain" id="PRO_5045426033" description="Outer membrane protein beta-barrel domain-containing protein" evidence="1">
    <location>
        <begin position="30"/>
        <end position="254"/>
    </location>
</feature>
<name>A0ABY6N5J8_9ALTE</name>
<evidence type="ECO:0000313" key="3">
    <source>
        <dbReference type="Proteomes" id="UP001163739"/>
    </source>
</evidence>
<dbReference type="PROSITE" id="PS51257">
    <property type="entry name" value="PROKAR_LIPOPROTEIN"/>
    <property type="match status" value="1"/>
</dbReference>
<dbReference type="SUPFAM" id="SSF56925">
    <property type="entry name" value="OMPA-like"/>
    <property type="match status" value="1"/>
</dbReference>
<protein>
    <recommendedName>
        <fullName evidence="4">Outer membrane protein beta-barrel domain-containing protein</fullName>
    </recommendedName>
</protein>
<organism evidence="2 3">
    <name type="scientific">Alkalimarinus alittae</name>
    <dbReference type="NCBI Taxonomy" id="2961619"/>
    <lineage>
        <taxon>Bacteria</taxon>
        <taxon>Pseudomonadati</taxon>
        <taxon>Pseudomonadota</taxon>
        <taxon>Gammaproteobacteria</taxon>
        <taxon>Alteromonadales</taxon>
        <taxon>Alteromonadaceae</taxon>
        <taxon>Alkalimarinus</taxon>
    </lineage>
</organism>
<keyword evidence="3" id="KW-1185">Reference proteome</keyword>
<dbReference type="EMBL" id="CP100390">
    <property type="protein sequence ID" value="UZE97386.1"/>
    <property type="molecule type" value="Genomic_DNA"/>
</dbReference>
<dbReference type="Gene3D" id="2.40.160.20">
    <property type="match status" value="1"/>
</dbReference>
<dbReference type="InterPro" id="IPR011250">
    <property type="entry name" value="OMP/PagP_B-barrel"/>
</dbReference>
<evidence type="ECO:0000256" key="1">
    <source>
        <dbReference type="SAM" id="SignalP"/>
    </source>
</evidence>
<keyword evidence="1" id="KW-0732">Signal</keyword>
<evidence type="ECO:0000313" key="2">
    <source>
        <dbReference type="EMBL" id="UZE97386.1"/>
    </source>
</evidence>
<sequence length="254" mass="27759">MMTRSTSPLFITSIVVTALSCMLSSHLHADPIKYEEVTTPNKPPTDDWIYLSVMLGKLDTQSQAVMTDESTGEKSYADIPSMPFAGIQAQIPISRQWFEYGFETGANIGWKNDSFVFVATNNQAALALKSQFFLMEIHGGVFAALAPTSRFRIYAGAGPVLAYGHINNSDSEPAHLPATQGGANISINLSDSTDDISLGLYGRAGIEYFTRSGFSIGAGVRRAKYDLDFGNVAGEMKLNDNVYFMSLGQRFRTY</sequence>
<evidence type="ECO:0008006" key="4">
    <source>
        <dbReference type="Google" id="ProtNLM"/>
    </source>
</evidence>
<gene>
    <name evidence="2" type="ORF">NKI27_06455</name>
</gene>
<feature type="signal peptide" evidence="1">
    <location>
        <begin position="1"/>
        <end position="29"/>
    </location>
</feature>
<dbReference type="Proteomes" id="UP001163739">
    <property type="component" value="Chromosome"/>
</dbReference>
<proteinExistence type="predicted"/>